<sequence>MNDNKYLKLPNADYTIIEHPNGQNDSVEIGLVRDHRFVFYFWFKWWKDTNRELRDSTAKAPSLITIDWHRDLLAPCESEKQDLINLNLTSYKEVALFSWDKLNQLNDGHILAAAYLNLISDIYVLCKQDGTEDENFIDHWGNEHKIRCFDSKENLLNELLQNNINEIYFDIDLDYFTESNDSCGGGEDLVLMDDQDILSLLNIDSEFMQWIFKRMEGMTIATEPKWCGGLINSNKIYKILDNTLFNNQLFSKKEKWKHLT</sequence>
<evidence type="ECO:0000313" key="2">
    <source>
        <dbReference type="Proteomes" id="UP000273809"/>
    </source>
</evidence>
<protein>
    <submittedName>
        <fullName evidence="1">Uncharacterized protein</fullName>
    </submittedName>
</protein>
<name>A0AAD0TV77_9BACT</name>
<dbReference type="Proteomes" id="UP000273809">
    <property type="component" value="Plasmid pACRY43158"/>
</dbReference>
<gene>
    <name evidence="1" type="ORF">ACRYA_a0028</name>
</gene>
<evidence type="ECO:0000313" key="1">
    <source>
        <dbReference type="EMBL" id="AYJ81156.1"/>
    </source>
</evidence>
<dbReference type="GeneID" id="39475594"/>
<dbReference type="EMBL" id="CP032824">
    <property type="protein sequence ID" value="AYJ81156.1"/>
    <property type="molecule type" value="Genomic_DNA"/>
</dbReference>
<keyword evidence="1" id="KW-0614">Plasmid</keyword>
<geneLocation type="plasmid" evidence="2">
    <name>pacry43158</name>
</geneLocation>
<dbReference type="KEGG" id="acre:ACRYA_a0028"/>
<organism evidence="1 2">
    <name type="scientific">Aliarcobacter cryaerophilus ATCC 43158</name>
    <dbReference type="NCBI Taxonomy" id="1032070"/>
    <lineage>
        <taxon>Bacteria</taxon>
        <taxon>Pseudomonadati</taxon>
        <taxon>Campylobacterota</taxon>
        <taxon>Epsilonproteobacteria</taxon>
        <taxon>Campylobacterales</taxon>
        <taxon>Arcobacteraceae</taxon>
        <taxon>Aliarcobacter</taxon>
    </lineage>
</organism>
<accession>A0AAD0TV77</accession>
<dbReference type="RefSeq" id="WP_105918081.1">
    <property type="nucleotide sequence ID" value="NZ_CP021073.1"/>
</dbReference>
<dbReference type="AlphaFoldDB" id="A0AAD0TV77"/>
<proteinExistence type="predicted"/>
<reference evidence="1 2" key="1">
    <citation type="submission" date="2018-10" db="EMBL/GenBank/DDBJ databases">
        <title>Complete genome sequences of Arcobacter cryaerophilus strains ATCC 43158 and ATCC 49615.</title>
        <authorList>
            <person name="Miller W.G."/>
            <person name="Yee E."/>
            <person name="Bono J.L."/>
        </authorList>
    </citation>
    <scope>NUCLEOTIDE SEQUENCE [LARGE SCALE GENOMIC DNA]</scope>
    <source>
        <strain evidence="1 2">ATCC 43158</strain>
        <plasmid evidence="2">pacry43158</plasmid>
    </source>
</reference>